<evidence type="ECO:0000256" key="1">
    <source>
        <dbReference type="ARBA" id="ARBA00004141"/>
    </source>
</evidence>
<organism evidence="7">
    <name type="scientific">uncultured Solirubrobacteraceae bacterium</name>
    <dbReference type="NCBI Taxonomy" id="1162706"/>
    <lineage>
        <taxon>Bacteria</taxon>
        <taxon>Bacillati</taxon>
        <taxon>Actinomycetota</taxon>
        <taxon>Thermoleophilia</taxon>
        <taxon>Solirubrobacterales</taxon>
        <taxon>Solirubrobacteraceae</taxon>
        <taxon>environmental samples</taxon>
    </lineage>
</organism>
<gene>
    <name evidence="7" type="ORF">AVDCRST_MAG13-3245</name>
</gene>
<keyword evidence="3 5" id="KW-1133">Transmembrane helix</keyword>
<dbReference type="InterPro" id="IPR047817">
    <property type="entry name" value="ABC2_TM_bact-type"/>
</dbReference>
<evidence type="ECO:0000256" key="3">
    <source>
        <dbReference type="ARBA" id="ARBA00022989"/>
    </source>
</evidence>
<evidence type="ECO:0000256" key="5">
    <source>
        <dbReference type="RuleBase" id="RU361157"/>
    </source>
</evidence>
<dbReference type="PROSITE" id="PS51012">
    <property type="entry name" value="ABC_TM2"/>
    <property type="match status" value="1"/>
</dbReference>
<feature type="transmembrane region" description="Helical" evidence="5">
    <location>
        <begin position="165"/>
        <end position="182"/>
    </location>
</feature>
<feature type="transmembrane region" description="Helical" evidence="5">
    <location>
        <begin position="221"/>
        <end position="239"/>
    </location>
</feature>
<evidence type="ECO:0000256" key="4">
    <source>
        <dbReference type="ARBA" id="ARBA00023136"/>
    </source>
</evidence>
<feature type="transmembrane region" description="Helical" evidence="5">
    <location>
        <begin position="132"/>
        <end position="153"/>
    </location>
</feature>
<keyword evidence="5" id="KW-0813">Transport</keyword>
<dbReference type="Pfam" id="PF01061">
    <property type="entry name" value="ABC2_membrane"/>
    <property type="match status" value="1"/>
</dbReference>
<evidence type="ECO:0000256" key="2">
    <source>
        <dbReference type="ARBA" id="ARBA00022692"/>
    </source>
</evidence>
<sequence>MSDAAVMAWRQYRLERRMFWRNPSAAFFNFALPLLFLLLLGTILSGDQDALDVIVPGIAGMSVMSTTFSALAMNLTFLREQGVLKRMRGTPLPSGSYLAALAANAVTNAAIQIVIVVLAGRLLFGLPWPPDYVELVVFVAAGVACLASLGVAYSHVIPNFDSAPAFVNVVFLPVIFISGVFYDAEDAPAFLRDIARALPLTHVIDGLSGAMVTGASLADNAGSLGVVALWTVLGTVLAVRGFSWEARRS</sequence>
<evidence type="ECO:0000259" key="6">
    <source>
        <dbReference type="PROSITE" id="PS51012"/>
    </source>
</evidence>
<comment type="subcellular location">
    <subcellularLocation>
        <location evidence="5">Cell membrane</location>
        <topology evidence="5">Multi-pass membrane protein</topology>
    </subcellularLocation>
    <subcellularLocation>
        <location evidence="1">Membrane</location>
        <topology evidence="1">Multi-pass membrane protein</topology>
    </subcellularLocation>
</comment>
<comment type="caution">
    <text evidence="5">Lacks conserved residue(s) required for the propagation of feature annotation.</text>
</comment>
<feature type="transmembrane region" description="Helical" evidence="5">
    <location>
        <begin position="55"/>
        <end position="77"/>
    </location>
</feature>
<feature type="transmembrane region" description="Helical" evidence="5">
    <location>
        <begin position="97"/>
        <end position="120"/>
    </location>
</feature>
<accession>A0A6J4TC36</accession>
<dbReference type="InterPro" id="IPR000412">
    <property type="entry name" value="ABC_2_transport"/>
</dbReference>
<proteinExistence type="inferred from homology"/>
<dbReference type="InterPro" id="IPR013525">
    <property type="entry name" value="ABC2_TM"/>
</dbReference>
<dbReference type="PANTHER" id="PTHR43229:SF2">
    <property type="entry name" value="NODULATION PROTEIN J"/>
    <property type="match status" value="1"/>
</dbReference>
<dbReference type="PANTHER" id="PTHR43229">
    <property type="entry name" value="NODULATION PROTEIN J"/>
    <property type="match status" value="1"/>
</dbReference>
<dbReference type="AlphaFoldDB" id="A0A6J4TC36"/>
<dbReference type="InterPro" id="IPR051784">
    <property type="entry name" value="Nod_factor_ABC_transporter"/>
</dbReference>
<keyword evidence="5" id="KW-1003">Cell membrane</keyword>
<evidence type="ECO:0000313" key="7">
    <source>
        <dbReference type="EMBL" id="CAA9518777.1"/>
    </source>
</evidence>
<keyword evidence="2 5" id="KW-0812">Transmembrane</keyword>
<dbReference type="PIRSF" id="PIRSF006648">
    <property type="entry name" value="DrrB"/>
    <property type="match status" value="1"/>
</dbReference>
<name>A0A6J4TC36_9ACTN</name>
<protein>
    <recommendedName>
        <fullName evidence="5">Transport permease protein</fullName>
    </recommendedName>
</protein>
<keyword evidence="4 5" id="KW-0472">Membrane</keyword>
<feature type="domain" description="ABC transmembrane type-2" evidence="6">
    <location>
        <begin position="16"/>
        <end position="245"/>
    </location>
</feature>
<dbReference type="EMBL" id="CADCVO010000516">
    <property type="protein sequence ID" value="CAA9518777.1"/>
    <property type="molecule type" value="Genomic_DNA"/>
</dbReference>
<reference evidence="7" key="1">
    <citation type="submission" date="2020-02" db="EMBL/GenBank/DDBJ databases">
        <authorList>
            <person name="Meier V. D."/>
        </authorList>
    </citation>
    <scope>NUCLEOTIDE SEQUENCE</scope>
    <source>
        <strain evidence="7">AVDCRST_MAG13</strain>
    </source>
</reference>
<dbReference type="GO" id="GO:0043190">
    <property type="term" value="C:ATP-binding cassette (ABC) transporter complex"/>
    <property type="evidence" value="ECO:0007669"/>
    <property type="project" value="InterPro"/>
</dbReference>
<comment type="similarity">
    <text evidence="5">Belongs to the ABC-2 integral membrane protein family.</text>
</comment>
<dbReference type="GO" id="GO:0140359">
    <property type="term" value="F:ABC-type transporter activity"/>
    <property type="evidence" value="ECO:0007669"/>
    <property type="project" value="InterPro"/>
</dbReference>